<sequence length="176" mass="19008">MPSSKAFESKQAVVNELKELFSNAETIVLADYRGLTVEQDTEMRKALRENGVSYHIYKNRLAKIAAKEAGLEGLCDLLQGPTAFAISNEDAVAPARLLKQYNEKFKLPVLKGGANAGVVLSVDKIKELANIPDMTTLRTKLAYSLVSPITKLAMTLKAVSEKQGEAAPETASAPEA</sequence>
<dbReference type="PROSITE" id="PS01109">
    <property type="entry name" value="RIBOSOMAL_L10"/>
    <property type="match status" value="1"/>
</dbReference>
<evidence type="ECO:0000256" key="2">
    <source>
        <dbReference type="ARBA" id="ARBA00022980"/>
    </source>
</evidence>
<dbReference type="Proteomes" id="UP000070080">
    <property type="component" value="Unassembled WGS sequence"/>
</dbReference>
<proteinExistence type="inferred from homology"/>
<comment type="similarity">
    <text evidence="1 5">Belongs to the universal ribosomal protein uL10 family.</text>
</comment>
<dbReference type="InterPro" id="IPR043141">
    <property type="entry name" value="Ribosomal_uL10-like_sf"/>
</dbReference>
<dbReference type="AlphaFoldDB" id="A0A133YH79"/>
<dbReference type="InterPro" id="IPR047865">
    <property type="entry name" value="Ribosomal_uL10_bac_type"/>
</dbReference>
<organism evidence="6 7">
    <name type="scientific">Amygdalobacter nucleatus</name>
    <dbReference type="NCBI Taxonomy" id="3029274"/>
    <lineage>
        <taxon>Bacteria</taxon>
        <taxon>Bacillati</taxon>
        <taxon>Bacillota</taxon>
        <taxon>Clostridia</taxon>
        <taxon>Eubacteriales</taxon>
        <taxon>Oscillospiraceae</taxon>
        <taxon>Amygdalobacter</taxon>
    </lineage>
</organism>
<dbReference type="NCBIfam" id="NF000955">
    <property type="entry name" value="PRK00099.1-1"/>
    <property type="match status" value="1"/>
</dbReference>
<dbReference type="EMBL" id="LSCV01000002">
    <property type="protein sequence ID" value="KXB42517.1"/>
    <property type="molecule type" value="Genomic_DNA"/>
</dbReference>
<dbReference type="RefSeq" id="WP_066712594.1">
    <property type="nucleotide sequence ID" value="NZ_CP118869.1"/>
</dbReference>
<dbReference type="InterPro" id="IPR022973">
    <property type="entry name" value="Ribosomal_uL10_bac"/>
</dbReference>
<evidence type="ECO:0000256" key="4">
    <source>
        <dbReference type="ARBA" id="ARBA00035202"/>
    </source>
</evidence>
<dbReference type="OrthoDB" id="9808307at2"/>
<dbReference type="GO" id="GO:0070180">
    <property type="term" value="F:large ribosomal subunit rRNA binding"/>
    <property type="evidence" value="ECO:0007669"/>
    <property type="project" value="UniProtKB-UniRule"/>
</dbReference>
<evidence type="ECO:0000313" key="6">
    <source>
        <dbReference type="EMBL" id="KXB42517.1"/>
    </source>
</evidence>
<keyword evidence="5" id="KW-0694">RNA-binding</keyword>
<dbReference type="PATRIC" id="fig|1497955.3.peg.188"/>
<evidence type="ECO:0000256" key="5">
    <source>
        <dbReference type="HAMAP-Rule" id="MF_00362"/>
    </source>
</evidence>
<comment type="function">
    <text evidence="5">Forms part of the ribosomal stalk, playing a central role in the interaction of the ribosome with GTP-bound translation factors.</text>
</comment>
<dbReference type="GO" id="GO:0015934">
    <property type="term" value="C:large ribosomal subunit"/>
    <property type="evidence" value="ECO:0007669"/>
    <property type="project" value="InterPro"/>
</dbReference>
<dbReference type="CDD" id="cd05797">
    <property type="entry name" value="Ribosomal_L10"/>
    <property type="match status" value="1"/>
</dbReference>
<keyword evidence="5" id="KW-0699">rRNA-binding</keyword>
<keyword evidence="2 5" id="KW-0689">Ribosomal protein</keyword>
<dbReference type="Pfam" id="PF00466">
    <property type="entry name" value="Ribosomal_L10"/>
    <property type="match status" value="1"/>
</dbReference>
<dbReference type="InterPro" id="IPR002363">
    <property type="entry name" value="Ribosomal_uL10_CS_bac"/>
</dbReference>
<keyword evidence="7" id="KW-1185">Reference proteome</keyword>
<keyword evidence="3 5" id="KW-0687">Ribonucleoprotein</keyword>
<accession>A0A133YH79</accession>
<dbReference type="InterPro" id="IPR001790">
    <property type="entry name" value="Ribosomal_uL10"/>
</dbReference>
<dbReference type="SUPFAM" id="SSF160369">
    <property type="entry name" value="Ribosomal protein L10-like"/>
    <property type="match status" value="1"/>
</dbReference>
<dbReference type="HAMAP" id="MF_00362">
    <property type="entry name" value="Ribosomal_uL10"/>
    <property type="match status" value="1"/>
</dbReference>
<dbReference type="GO" id="GO:0006412">
    <property type="term" value="P:translation"/>
    <property type="evidence" value="ECO:0007669"/>
    <property type="project" value="UniProtKB-UniRule"/>
</dbReference>
<reference evidence="7" key="1">
    <citation type="submission" date="2016-01" db="EMBL/GenBank/DDBJ databases">
        <authorList>
            <person name="Mitreva M."/>
            <person name="Pepin K.H."/>
            <person name="Mihindukulasuriya K.A."/>
            <person name="Fulton R."/>
            <person name="Fronick C."/>
            <person name="O'Laughlin M."/>
            <person name="Miner T."/>
            <person name="Herter B."/>
            <person name="Rosa B.A."/>
            <person name="Cordes M."/>
            <person name="Tomlinson C."/>
            <person name="Wollam A."/>
            <person name="Palsikar V.B."/>
            <person name="Mardis E.R."/>
            <person name="Wilson R.K."/>
        </authorList>
    </citation>
    <scope>NUCLEOTIDE SEQUENCE [LARGE SCALE GENOMIC DNA]</scope>
    <source>
        <strain evidence="7">KA00274</strain>
    </source>
</reference>
<gene>
    <name evidence="5" type="primary">rplJ</name>
    <name evidence="6" type="ORF">HMPREF1872_00197</name>
</gene>
<dbReference type="GO" id="GO:0003735">
    <property type="term" value="F:structural constituent of ribosome"/>
    <property type="evidence" value="ECO:0007669"/>
    <property type="project" value="InterPro"/>
</dbReference>
<protein>
    <recommendedName>
        <fullName evidence="4 5">Large ribosomal subunit protein uL10</fullName>
    </recommendedName>
</protein>
<comment type="subunit">
    <text evidence="5">Part of the ribosomal stalk of the 50S ribosomal subunit. The N-terminus interacts with L11 and the large rRNA to form the base of the stalk. The C-terminus forms an elongated spine to which L12 dimers bind in a sequential fashion forming a multimeric L10(L12)X complex.</text>
</comment>
<evidence type="ECO:0000313" key="7">
    <source>
        <dbReference type="Proteomes" id="UP000070080"/>
    </source>
</evidence>
<name>A0A133YH79_9FIRM</name>
<dbReference type="Gene3D" id="3.30.70.1730">
    <property type="match status" value="1"/>
</dbReference>
<dbReference type="STRING" id="1497955.HMPREF1872_00197"/>
<evidence type="ECO:0000256" key="1">
    <source>
        <dbReference type="ARBA" id="ARBA00008889"/>
    </source>
</evidence>
<evidence type="ECO:0000256" key="3">
    <source>
        <dbReference type="ARBA" id="ARBA00023274"/>
    </source>
</evidence>
<dbReference type="PANTHER" id="PTHR11560">
    <property type="entry name" value="39S RIBOSOMAL PROTEIN L10, MITOCHONDRIAL"/>
    <property type="match status" value="1"/>
</dbReference>
<comment type="caution">
    <text evidence="6">The sequence shown here is derived from an EMBL/GenBank/DDBJ whole genome shotgun (WGS) entry which is preliminary data.</text>
</comment>